<reference evidence="2 3" key="1">
    <citation type="submission" date="2022-10" db="EMBL/GenBank/DDBJ databases">
        <title>Chitinophaga nivalis PC15 sp. nov., isolated from Pyeongchang county, South Korea.</title>
        <authorList>
            <person name="Trinh H.N."/>
        </authorList>
    </citation>
    <scope>NUCLEOTIDE SEQUENCE [LARGE SCALE GENOMIC DNA]</scope>
    <source>
        <strain evidence="2 3">PC14</strain>
    </source>
</reference>
<dbReference type="SUPFAM" id="SSF55729">
    <property type="entry name" value="Acyl-CoA N-acyltransferases (Nat)"/>
    <property type="match status" value="1"/>
</dbReference>
<evidence type="ECO:0000259" key="1">
    <source>
        <dbReference type="PROSITE" id="PS51186"/>
    </source>
</evidence>
<accession>A0ABT3II21</accession>
<evidence type="ECO:0000313" key="3">
    <source>
        <dbReference type="Proteomes" id="UP001207742"/>
    </source>
</evidence>
<sequence length="251" mass="28471">MDITITPATLDHIQDFRVLFLQENNFQFVGNKCHEYGWADSYLFTVDGEKAGYGAVWGSTRREERDAIFEFYVLRPFREWTSLIFTAFQAQCGATFIECQSNDQLLSAMLYEHARNIRAEAVLFEDTVTTHLSIPEVVFRRRLPEDNLGGDAGDYVLESHDRIVATGGLMLNYNLPYADVYMEVDTAFREKGFGSLLVQEIKKEAYQIGRVPAARCNINNKASKATLLKAGFNICGFLLLGDLHKEILPDT</sequence>
<proteinExistence type="predicted"/>
<feature type="domain" description="N-acetyltransferase" evidence="1">
    <location>
        <begin position="112"/>
        <end position="251"/>
    </location>
</feature>
<dbReference type="RefSeq" id="WP_264729052.1">
    <property type="nucleotide sequence ID" value="NZ_JAPDNR010000001.1"/>
</dbReference>
<dbReference type="EMBL" id="JAPDNS010000001">
    <property type="protein sequence ID" value="MCW3483576.1"/>
    <property type="molecule type" value="Genomic_DNA"/>
</dbReference>
<organism evidence="2 3">
    <name type="scientific">Chitinophaga nivalis</name>
    <dbReference type="NCBI Taxonomy" id="2991709"/>
    <lineage>
        <taxon>Bacteria</taxon>
        <taxon>Pseudomonadati</taxon>
        <taxon>Bacteroidota</taxon>
        <taxon>Chitinophagia</taxon>
        <taxon>Chitinophagales</taxon>
        <taxon>Chitinophagaceae</taxon>
        <taxon>Chitinophaga</taxon>
    </lineage>
</organism>
<keyword evidence="3" id="KW-1185">Reference proteome</keyword>
<dbReference type="InterPro" id="IPR016181">
    <property type="entry name" value="Acyl_CoA_acyltransferase"/>
</dbReference>
<dbReference type="Gene3D" id="3.40.630.30">
    <property type="match status" value="1"/>
</dbReference>
<comment type="caution">
    <text evidence="2">The sequence shown here is derived from an EMBL/GenBank/DDBJ whole genome shotgun (WGS) entry which is preliminary data.</text>
</comment>
<gene>
    <name evidence="2" type="ORF">OL497_06710</name>
</gene>
<protein>
    <submittedName>
        <fullName evidence="2">GNAT family N-acetyltransferase</fullName>
    </submittedName>
</protein>
<dbReference type="PROSITE" id="PS51186">
    <property type="entry name" value="GNAT"/>
    <property type="match status" value="1"/>
</dbReference>
<name>A0ABT3II21_9BACT</name>
<evidence type="ECO:0000313" key="2">
    <source>
        <dbReference type="EMBL" id="MCW3483576.1"/>
    </source>
</evidence>
<dbReference type="Pfam" id="PF00583">
    <property type="entry name" value="Acetyltransf_1"/>
    <property type="match status" value="1"/>
</dbReference>
<dbReference type="InterPro" id="IPR000182">
    <property type="entry name" value="GNAT_dom"/>
</dbReference>
<dbReference type="Proteomes" id="UP001207742">
    <property type="component" value="Unassembled WGS sequence"/>
</dbReference>